<feature type="transmembrane region" description="Helical" evidence="6">
    <location>
        <begin position="681"/>
        <end position="700"/>
    </location>
</feature>
<keyword evidence="4 6" id="KW-1133">Transmembrane helix</keyword>
<feature type="transmembrane region" description="Helical" evidence="6">
    <location>
        <begin position="280"/>
        <end position="301"/>
    </location>
</feature>
<feature type="transmembrane region" description="Helical" evidence="6">
    <location>
        <begin position="629"/>
        <end position="647"/>
    </location>
</feature>
<feature type="domain" description="Membrane transport protein MMPL" evidence="7">
    <location>
        <begin position="230"/>
        <end position="393"/>
    </location>
</feature>
<sequence>MRPELHRRLAFGWLAICLLLLAALCWLLPRSQINSSVLALLPKQQLEGVPDELADGFSRRLDRQLMWLVSPPPGADSAAVNWWWQQLRQMPELQQVGGPMDAQRQQQWGRFFYQHRNVLLDDATRQRLQQGPDAQSQWILGQLYSAFAGVSGKELANDPLMLVRASQLAQQQNGGLLSLSNGWLVARDVQGRSWYLLHAELSASSYDITSARRTVDKLTALQQQLQQRWPGAEVLNRGTLFYSNYASQQAERDISTIGLASVVGVFLLVLLMFRSPLPLLLCALSVSIGALAGTVATLLAFGEIHLMTLVLSISIVGISADYTLYFLTERMVHGQQSTPLASLQKLLPALSMALVTTVVAYLALLIAPFPGLQQLAVFAAAGLSAACVTVICWYPRLSRRLPVRPAPGLTLILRWLHAWRHRPVLRYGLPGALLLLVVVGFSQLKVDDDIGQLQALPMELQQQEQRIAALTGQHNDQKWLVVYGTNAEQLLQRLELLQPKLAQAKRQGILADYRLLPLPSLQRQQQNVALLQRVVPQVMAQLQQADLSLKAPDLTPEWVTPEQWMGSVVSEGWRLLWLTLPDGRSAVLVPVNGVQNSAAMQTLAKQVPGTGWIDRKTEFSELFGQYRLYLSYLLMLSVAAIALIYLWRFGLRHGLRCMVPMLLSLGSGIAVLALSGHTLNLFSLLALVLVLGIGINYTLFFTNPRGTPTTSMFAIFMAVFTTQLTFGMLVLSHTQAISSFGIVLSSGIAVAFLLAPLTLATKEKEEKPDARLTNDVVNAGHRAGRLCQFAGSNPAASLAEARYPGNITCADIGSAVQSATVTDC</sequence>
<dbReference type="SUPFAM" id="SSF82866">
    <property type="entry name" value="Multidrug efflux transporter AcrB transmembrane domain"/>
    <property type="match status" value="2"/>
</dbReference>
<dbReference type="PANTHER" id="PTHR33406:SF13">
    <property type="entry name" value="MEMBRANE PROTEIN YDFJ"/>
    <property type="match status" value="1"/>
</dbReference>
<proteinExistence type="predicted"/>
<keyword evidence="3 6" id="KW-0812">Transmembrane</keyword>
<evidence type="ECO:0000313" key="8">
    <source>
        <dbReference type="EMBL" id="KFB87685.1"/>
    </source>
</evidence>
<evidence type="ECO:0000256" key="4">
    <source>
        <dbReference type="ARBA" id="ARBA00022989"/>
    </source>
</evidence>
<evidence type="ECO:0000313" key="9">
    <source>
        <dbReference type="Proteomes" id="UP000028721"/>
    </source>
</evidence>
<feature type="transmembrane region" description="Helical" evidence="6">
    <location>
        <begin position="737"/>
        <end position="759"/>
    </location>
</feature>
<feature type="transmembrane region" description="Helical" evidence="6">
    <location>
        <begin position="424"/>
        <end position="444"/>
    </location>
</feature>
<dbReference type="Proteomes" id="UP000028721">
    <property type="component" value="Unassembled WGS sequence"/>
</dbReference>
<evidence type="ECO:0000256" key="3">
    <source>
        <dbReference type="ARBA" id="ARBA00022692"/>
    </source>
</evidence>
<evidence type="ECO:0000256" key="1">
    <source>
        <dbReference type="ARBA" id="ARBA00004651"/>
    </source>
</evidence>
<evidence type="ECO:0000256" key="6">
    <source>
        <dbReference type="SAM" id="Phobius"/>
    </source>
</evidence>
<comment type="caution">
    <text evidence="8">The sequence shown here is derived from an EMBL/GenBank/DDBJ whole genome shotgun (WGS) entry which is preliminary data.</text>
</comment>
<evidence type="ECO:0000256" key="2">
    <source>
        <dbReference type="ARBA" id="ARBA00022475"/>
    </source>
</evidence>
<protein>
    <submittedName>
        <fullName evidence="8">Membrane protein</fullName>
    </submittedName>
</protein>
<dbReference type="EMBL" id="JGVP01000023">
    <property type="protein sequence ID" value="KFB87685.1"/>
    <property type="molecule type" value="Genomic_DNA"/>
</dbReference>
<name>A0ABR4U753_9GAMM</name>
<feature type="transmembrane region" description="Helical" evidence="6">
    <location>
        <begin position="375"/>
        <end position="394"/>
    </location>
</feature>
<dbReference type="InterPro" id="IPR004869">
    <property type="entry name" value="MMPL_dom"/>
</dbReference>
<keyword evidence="2" id="KW-1003">Cell membrane</keyword>
<feature type="transmembrane region" description="Helical" evidence="6">
    <location>
        <begin position="254"/>
        <end position="273"/>
    </location>
</feature>
<evidence type="ECO:0000259" key="7">
    <source>
        <dbReference type="Pfam" id="PF03176"/>
    </source>
</evidence>
<gene>
    <name evidence="8" type="ORF">CR62_10635</name>
</gene>
<feature type="transmembrane region" description="Helical" evidence="6">
    <location>
        <begin position="712"/>
        <end position="731"/>
    </location>
</feature>
<dbReference type="InterPro" id="IPR050545">
    <property type="entry name" value="Mycobact_MmpL"/>
</dbReference>
<dbReference type="Pfam" id="PF03176">
    <property type="entry name" value="MMPL"/>
    <property type="match status" value="1"/>
</dbReference>
<dbReference type="Gene3D" id="1.20.1640.10">
    <property type="entry name" value="Multidrug efflux transporter AcrB transmembrane domain"/>
    <property type="match status" value="2"/>
</dbReference>
<dbReference type="PANTHER" id="PTHR33406">
    <property type="entry name" value="MEMBRANE PROTEIN MJ1562-RELATED"/>
    <property type="match status" value="1"/>
</dbReference>
<evidence type="ECO:0000256" key="5">
    <source>
        <dbReference type="ARBA" id="ARBA00023136"/>
    </source>
</evidence>
<feature type="transmembrane region" description="Helical" evidence="6">
    <location>
        <begin position="347"/>
        <end position="369"/>
    </location>
</feature>
<keyword evidence="5 6" id="KW-0472">Membrane</keyword>
<organism evidence="8 9">
    <name type="scientific">Serratia grimesii</name>
    <dbReference type="NCBI Taxonomy" id="82995"/>
    <lineage>
        <taxon>Bacteria</taxon>
        <taxon>Pseudomonadati</taxon>
        <taxon>Pseudomonadota</taxon>
        <taxon>Gammaproteobacteria</taxon>
        <taxon>Enterobacterales</taxon>
        <taxon>Yersiniaceae</taxon>
        <taxon>Serratia</taxon>
    </lineage>
</organism>
<feature type="transmembrane region" description="Helical" evidence="6">
    <location>
        <begin position="654"/>
        <end position="675"/>
    </location>
</feature>
<feature type="transmembrane region" description="Helical" evidence="6">
    <location>
        <begin position="307"/>
        <end position="327"/>
    </location>
</feature>
<accession>A0ABR4U753</accession>
<keyword evidence="9" id="KW-1185">Reference proteome</keyword>
<comment type="subcellular location">
    <subcellularLocation>
        <location evidence="1">Cell membrane</location>
        <topology evidence="1">Multi-pass membrane protein</topology>
    </subcellularLocation>
</comment>
<reference evidence="8 9" key="1">
    <citation type="submission" date="2014-03" db="EMBL/GenBank/DDBJ databases">
        <title>Draft genome sequence of the Serratia grimesii strain a2.</title>
        <authorList>
            <person name="Toymentseva A."/>
            <person name="Kazakov S."/>
            <person name="Giliazeva A."/>
            <person name="Ismagilova R."/>
            <person name="Shah R."/>
            <person name="Sharipova M."/>
            <person name="Khaitlina S."/>
            <person name="Mardanova A."/>
        </authorList>
    </citation>
    <scope>NUCLEOTIDE SEQUENCE [LARGE SCALE GENOMIC DNA]</scope>
    <source>
        <strain evidence="8 9">A2</strain>
    </source>
</reference>